<protein>
    <submittedName>
        <fullName evidence="5">ClpS-like protein</fullName>
    </submittedName>
</protein>
<dbReference type="GO" id="GO:0006412">
    <property type="term" value="P:translation"/>
    <property type="evidence" value="ECO:0007669"/>
    <property type="project" value="InterPro"/>
</dbReference>
<evidence type="ECO:0000256" key="2">
    <source>
        <dbReference type="ARBA" id="ARBA00022980"/>
    </source>
</evidence>
<dbReference type="GO" id="GO:0005762">
    <property type="term" value="C:mitochondrial large ribosomal subunit"/>
    <property type="evidence" value="ECO:0007669"/>
    <property type="project" value="TreeGrafter"/>
</dbReference>
<evidence type="ECO:0000256" key="3">
    <source>
        <dbReference type="ARBA" id="ARBA00023274"/>
    </source>
</evidence>
<dbReference type="FunFam" id="3.30.1390.10:FF:000001">
    <property type="entry name" value="50S ribosomal protein L7/L12"/>
    <property type="match status" value="1"/>
</dbReference>
<feature type="domain" description="Large ribosomal subunit protein bL12 C-terminal" evidence="4">
    <location>
        <begin position="2"/>
        <end position="69"/>
    </location>
</feature>
<dbReference type="InterPro" id="IPR013823">
    <property type="entry name" value="Ribosomal_bL12_C"/>
</dbReference>
<reference evidence="5 6" key="1">
    <citation type="submission" date="2019-04" db="EMBL/GenBank/DDBJ databases">
        <title>Comparative genomics and transcriptomics to analyze fruiting body development in filamentous ascomycetes.</title>
        <authorList>
            <consortium name="DOE Joint Genome Institute"/>
            <person name="Lutkenhaus R."/>
            <person name="Traeger S."/>
            <person name="Breuer J."/>
            <person name="Kuo A."/>
            <person name="Lipzen A."/>
            <person name="Pangilinan J."/>
            <person name="Dilworth D."/>
            <person name="Sandor L."/>
            <person name="Poggeler S."/>
            <person name="Barry K."/>
            <person name="Grigoriev I.V."/>
            <person name="Nowrousian M."/>
        </authorList>
    </citation>
    <scope>NUCLEOTIDE SEQUENCE [LARGE SCALE GENOMIC DNA]</scope>
    <source>
        <strain evidence="5 6">CBS 389.68</strain>
    </source>
</reference>
<keyword evidence="3" id="KW-0687">Ribonucleoprotein</keyword>
<keyword evidence="6" id="KW-1185">Reference proteome</keyword>
<dbReference type="STRING" id="341454.A0A4S2MLU6"/>
<dbReference type="GO" id="GO:0003729">
    <property type="term" value="F:mRNA binding"/>
    <property type="evidence" value="ECO:0007669"/>
    <property type="project" value="TreeGrafter"/>
</dbReference>
<proteinExistence type="inferred from homology"/>
<dbReference type="InterPro" id="IPR014719">
    <property type="entry name" value="Ribosomal_bL12_C/ClpS-like"/>
</dbReference>
<evidence type="ECO:0000313" key="6">
    <source>
        <dbReference type="Proteomes" id="UP000298138"/>
    </source>
</evidence>
<sequence length="69" mass="7570">MFNVKLQSFEAAAKPKIIKEVKSLLGLSLVDSKKFVESAPKILKEGLVKDDAEKIKKTLEALGAKVDLE</sequence>
<dbReference type="SUPFAM" id="SSF54736">
    <property type="entry name" value="ClpS-like"/>
    <property type="match status" value="1"/>
</dbReference>
<dbReference type="GO" id="GO:0003735">
    <property type="term" value="F:structural constituent of ribosome"/>
    <property type="evidence" value="ECO:0007669"/>
    <property type="project" value="InterPro"/>
</dbReference>
<dbReference type="InterPro" id="IPR000206">
    <property type="entry name" value="Ribosomal_bL12"/>
</dbReference>
<dbReference type="Gene3D" id="3.30.1390.10">
    <property type="match status" value="1"/>
</dbReference>
<name>A0A4S2MLU6_9PEZI</name>
<dbReference type="InParanoid" id="A0A4S2MLU6"/>
<evidence type="ECO:0000256" key="1">
    <source>
        <dbReference type="ARBA" id="ARBA00007197"/>
    </source>
</evidence>
<dbReference type="PANTHER" id="PTHR45987:SF4">
    <property type="entry name" value="LARGE RIBOSOMAL SUBUNIT PROTEIN BL12M"/>
    <property type="match status" value="1"/>
</dbReference>
<dbReference type="AlphaFoldDB" id="A0A4S2MLU6"/>
<dbReference type="Pfam" id="PF00542">
    <property type="entry name" value="Ribosomal_L12"/>
    <property type="match status" value="1"/>
</dbReference>
<comment type="similarity">
    <text evidence="1">Belongs to the bacterial ribosomal protein bL12 family.</text>
</comment>
<evidence type="ECO:0000259" key="4">
    <source>
        <dbReference type="Pfam" id="PF00542"/>
    </source>
</evidence>
<dbReference type="PANTHER" id="PTHR45987">
    <property type="entry name" value="39S RIBOSOMAL PROTEIN L12"/>
    <property type="match status" value="1"/>
</dbReference>
<gene>
    <name evidence="5" type="ORF">EX30DRAFT_343633</name>
</gene>
<dbReference type="OrthoDB" id="250175at2759"/>
<keyword evidence="2" id="KW-0689">Ribosomal protein</keyword>
<evidence type="ECO:0000313" key="5">
    <source>
        <dbReference type="EMBL" id="TGZ77895.1"/>
    </source>
</evidence>
<dbReference type="EMBL" id="ML220147">
    <property type="protein sequence ID" value="TGZ77895.1"/>
    <property type="molecule type" value="Genomic_DNA"/>
</dbReference>
<accession>A0A4S2MLU6</accession>
<dbReference type="Proteomes" id="UP000298138">
    <property type="component" value="Unassembled WGS sequence"/>
</dbReference>
<organism evidence="5 6">
    <name type="scientific">Ascodesmis nigricans</name>
    <dbReference type="NCBI Taxonomy" id="341454"/>
    <lineage>
        <taxon>Eukaryota</taxon>
        <taxon>Fungi</taxon>
        <taxon>Dikarya</taxon>
        <taxon>Ascomycota</taxon>
        <taxon>Pezizomycotina</taxon>
        <taxon>Pezizomycetes</taxon>
        <taxon>Pezizales</taxon>
        <taxon>Ascodesmidaceae</taxon>
        <taxon>Ascodesmis</taxon>
    </lineage>
</organism>